<evidence type="ECO:0000313" key="9">
    <source>
        <dbReference type="Proteomes" id="UP000215335"/>
    </source>
</evidence>
<feature type="domain" description="FANCI helical" evidence="7">
    <location>
        <begin position="552"/>
        <end position="781"/>
    </location>
</feature>
<evidence type="ECO:0000259" key="5">
    <source>
        <dbReference type="Pfam" id="PF14678"/>
    </source>
</evidence>
<dbReference type="Pfam" id="PF14679">
    <property type="entry name" value="FANCI_HD1"/>
    <property type="match status" value="1"/>
</dbReference>
<dbReference type="Proteomes" id="UP000215335">
    <property type="component" value="Unassembled WGS sequence"/>
</dbReference>
<feature type="domain" description="FANCI solenoid 3" evidence="4">
    <location>
        <begin position="823"/>
        <end position="1039"/>
    </location>
</feature>
<dbReference type="Pfam" id="PF14677">
    <property type="entry name" value="FANCI_S3"/>
    <property type="match status" value="1"/>
</dbReference>
<comment type="caution">
    <text evidence="8">The sequence shown here is derived from an EMBL/GenBank/DDBJ whole genome shotgun (WGS) entry which is preliminary data.</text>
</comment>
<reference evidence="8 9" key="1">
    <citation type="journal article" date="2017" name="Curr. Biol.">
        <title>The Evolution of Venom by Co-option of Single-Copy Genes.</title>
        <authorList>
            <person name="Martinson E.O."/>
            <person name="Mrinalini"/>
            <person name="Kelkar Y.D."/>
            <person name="Chang C.H."/>
            <person name="Werren J.H."/>
        </authorList>
    </citation>
    <scope>NUCLEOTIDE SEQUENCE [LARGE SCALE GENOMIC DNA]</scope>
    <source>
        <strain evidence="8 9">Alberta</strain>
        <tissue evidence="8">Whole body</tissue>
    </source>
</reference>
<evidence type="ECO:0000259" key="6">
    <source>
        <dbReference type="Pfam" id="PF14679"/>
    </source>
</evidence>
<dbReference type="InterPro" id="IPR029313">
    <property type="entry name" value="FANCI_S3"/>
</dbReference>
<evidence type="ECO:0000259" key="2">
    <source>
        <dbReference type="Pfam" id="PF14675"/>
    </source>
</evidence>
<feature type="compositionally biased region" description="Basic and acidic residues" evidence="1">
    <location>
        <begin position="793"/>
        <end position="808"/>
    </location>
</feature>
<dbReference type="Pfam" id="PF14680">
    <property type="entry name" value="FANCI_HD2"/>
    <property type="match status" value="1"/>
</dbReference>
<dbReference type="PANTHER" id="PTHR21818:SF0">
    <property type="entry name" value="FANCONI ANEMIA GROUP I PROTEIN"/>
    <property type="match status" value="1"/>
</dbReference>
<feature type="domain" description="FANCI solenoid 1" evidence="2">
    <location>
        <begin position="62"/>
        <end position="285"/>
    </location>
</feature>
<name>A0A232FCY2_9HYME</name>
<proteinExistence type="predicted"/>
<evidence type="ECO:0000313" key="8">
    <source>
        <dbReference type="EMBL" id="OXU28343.1"/>
    </source>
</evidence>
<dbReference type="Pfam" id="PF14676">
    <property type="entry name" value="FANCI_S2"/>
    <property type="match status" value="1"/>
</dbReference>
<dbReference type="InterPro" id="IPR029310">
    <property type="entry name" value="FANCI_HD1"/>
</dbReference>
<feature type="compositionally biased region" description="Acidic residues" evidence="1">
    <location>
        <begin position="1314"/>
        <end position="1327"/>
    </location>
</feature>
<dbReference type="InterPro" id="IPR029312">
    <property type="entry name" value="FANCI_HD2"/>
</dbReference>
<accession>A0A232FCY2</accession>
<dbReference type="Pfam" id="PF14675">
    <property type="entry name" value="FANCI_S1"/>
    <property type="match status" value="1"/>
</dbReference>
<evidence type="ECO:0008006" key="10">
    <source>
        <dbReference type="Google" id="ProtNLM"/>
    </source>
</evidence>
<dbReference type="STRING" id="543379.A0A232FCY2"/>
<protein>
    <recommendedName>
        <fullName evidence="10">Fanconi anemia group I protein</fullName>
    </recommendedName>
</protein>
<feature type="region of interest" description="Disordered" evidence="1">
    <location>
        <begin position="785"/>
        <end position="815"/>
    </location>
</feature>
<evidence type="ECO:0000256" key="1">
    <source>
        <dbReference type="SAM" id="MobiDB-lite"/>
    </source>
</evidence>
<dbReference type="InterPro" id="IPR029308">
    <property type="entry name" value="FANCI_S1"/>
</dbReference>
<dbReference type="InterPro" id="IPR026171">
    <property type="entry name" value="FANCI"/>
</dbReference>
<organism evidence="8 9">
    <name type="scientific">Trichomalopsis sarcophagae</name>
    <dbReference type="NCBI Taxonomy" id="543379"/>
    <lineage>
        <taxon>Eukaryota</taxon>
        <taxon>Metazoa</taxon>
        <taxon>Ecdysozoa</taxon>
        <taxon>Arthropoda</taxon>
        <taxon>Hexapoda</taxon>
        <taxon>Insecta</taxon>
        <taxon>Pterygota</taxon>
        <taxon>Neoptera</taxon>
        <taxon>Endopterygota</taxon>
        <taxon>Hymenoptera</taxon>
        <taxon>Apocrita</taxon>
        <taxon>Proctotrupomorpha</taxon>
        <taxon>Chalcidoidea</taxon>
        <taxon>Pteromalidae</taxon>
        <taxon>Pteromalinae</taxon>
        <taxon>Trichomalopsis</taxon>
    </lineage>
</organism>
<dbReference type="InterPro" id="IPR029314">
    <property type="entry name" value="FANCI_S4"/>
</dbReference>
<dbReference type="GO" id="GO:0006281">
    <property type="term" value="P:DNA repair"/>
    <property type="evidence" value="ECO:0007669"/>
    <property type="project" value="InterPro"/>
</dbReference>
<dbReference type="Pfam" id="PF14678">
    <property type="entry name" value="FANCI_S4"/>
    <property type="match status" value="1"/>
</dbReference>
<dbReference type="OrthoDB" id="195089at2759"/>
<dbReference type="EMBL" id="NNAY01000444">
    <property type="protein sequence ID" value="OXU28343.1"/>
    <property type="molecule type" value="Genomic_DNA"/>
</dbReference>
<feature type="domain" description="FANCI solenoid 4" evidence="5">
    <location>
        <begin position="1052"/>
        <end position="1295"/>
    </location>
</feature>
<feature type="domain" description="FANCI helical" evidence="6">
    <location>
        <begin position="292"/>
        <end position="372"/>
    </location>
</feature>
<sequence>MYSQYKNLTSQKSSQSQFRKFVENADINELIKMVLSKLSSTEVMKMLDDIFQAFSELGYGYHDKWQKLVKAIFDALKKAKVTSKHAENIVSRIVVDFPMFERAHLVKLVDYFLDRIRNNDDDFMSWKDVLPLLLERLEEENNINHRGSDVTGKDYKIIIIRSICDIDWEPSILTSLAKMFVELMAEVKDKVIWDTIMKALTNKLMTVDVNELPPLAHQMLKLGCEHNSTLLFSTLSKYFAENYINVSDDDANSQETSESIISSKVSLKELQEVESTVIYYIYQSALDNTKGSTEYLKCLKSVVNAPEYILDTFVMSVLLLLSGLHEDEAFQILKLAVLRRIQEEENQNNSAWLRRVSSDNQNVLETINRVIDHSNKDRQLVLKGMVDFAFVLLGIDRKAGTEHHLPWEYGCKIVQKIARKRSDAGGTILEILVDKIVRAGSNVIQYTDCLSYMCRRLTMTVLEHQVWITTLLEQLLVIPGSAASQVLRAILPLMRVSGSIRDNLIMSLRKALYRKGTETRKMAVLGFLQLLKNLKLTTLTALSQSDSLSSSNVASSSSLFTQVATMERPSQRSASNPWHNTSLCREILAILGKCFSHEIEVRSHLMILTKSLTQELYFGILKNEELTEYVVEMLLEHLFQYYEKDENVAPPIVFEKCSTTQGIEVVLQEPLADLIFALQKIYLRVASKESARIDKLAVVLESLCKRMCQTDLEHMGLEEDTDLLDNTPKAQQKLLNVKLAISVYESLIAYKIASWSQVSVNISQSVISLFKGYSNLVEYLKRTNKTKKGPGKGKKDKDKDKDGNDTTIKKPGRPAAIKMPPTVMDFDTVTKSMILLYNTDNTYATEDQTSLLRGRIEFHLYILSTCLQLLQHVKTLKDHDLQSCLELNKQNFNSIGRTLYKYIISDLKTVSSFNEQTAGLGLECFKECCDVMCTLNSSELPAFLEATCAVKSDRGLSLQLQGLISPLKDVFIASLNEDETEEMIAEKIPIHLIETISKLVQKIMFNEIKAEKMFDWLTKLAEEQEIIDITVASIIFQLILMIEERSLEYGEVLQDICIEFCAILGKIDKSEVTSTRKFQMINETNIYIIYIAINKILSLKLQNVNWLLGRLNAEHSALISLEADNESNRKRIKEREQSLCRQFSFILGVFEVLASARIMPGPASDAIFKNLLKVYNFACALAKYFKKKSTATNPAFQSVKFIPVIQGAGNALKQAIMDLILHVESSQSGGKSNDANVQRNKILKEVMVIPKVVQAIDTFDKEIVLLAKKTGVDLLKYTKYDSIRDFRIKSTQLKENIEKMNVSLMITQTNANQNEEEEDQTDDAAEESESRSESDESPRPSKRRRSS</sequence>
<dbReference type="PANTHER" id="PTHR21818">
    <property type="entry name" value="BC025462 PROTEIN"/>
    <property type="match status" value="1"/>
</dbReference>
<gene>
    <name evidence="8" type="ORF">TSAR_003725</name>
</gene>
<evidence type="ECO:0000259" key="3">
    <source>
        <dbReference type="Pfam" id="PF14676"/>
    </source>
</evidence>
<evidence type="ECO:0000259" key="4">
    <source>
        <dbReference type="Pfam" id="PF14677"/>
    </source>
</evidence>
<dbReference type="InterPro" id="IPR029315">
    <property type="entry name" value="FANCI_S2"/>
</dbReference>
<feature type="domain" description="FANCI solenoid 2" evidence="3">
    <location>
        <begin position="381"/>
        <end position="528"/>
    </location>
</feature>
<evidence type="ECO:0000259" key="7">
    <source>
        <dbReference type="Pfam" id="PF14680"/>
    </source>
</evidence>
<feature type="compositionally biased region" description="Basic and acidic residues" evidence="1">
    <location>
        <begin position="1328"/>
        <end position="1339"/>
    </location>
</feature>
<dbReference type="GO" id="GO:0070182">
    <property type="term" value="F:DNA polymerase binding"/>
    <property type="evidence" value="ECO:0007669"/>
    <property type="project" value="TreeGrafter"/>
</dbReference>
<feature type="region of interest" description="Disordered" evidence="1">
    <location>
        <begin position="1309"/>
        <end position="1347"/>
    </location>
</feature>
<dbReference type="CDD" id="cd11720">
    <property type="entry name" value="FANCI"/>
    <property type="match status" value="1"/>
</dbReference>
<keyword evidence="9" id="KW-1185">Reference proteome</keyword>